<feature type="domain" description="HTH cro/C1-type" evidence="3">
    <location>
        <begin position="9"/>
        <end position="63"/>
    </location>
</feature>
<sequence length="155" mass="18049">MKKQFGDRLKELRIENNMTQEELAKKFNTGKASISHYESNRRMPDASTIEKFADFFNVSVDYILGRTNNKEIISHENSNTNNVQTLTKRDEKEIEKIIEQTRKQLESSEGLMFNGEPASPEAIQSIIDAMKVGMEIAKQRNKEKYTPKKYRKDKK</sequence>
<evidence type="ECO:0000313" key="5">
    <source>
        <dbReference type="Proteomes" id="UP000324646"/>
    </source>
</evidence>
<dbReference type="Proteomes" id="UP000324646">
    <property type="component" value="Chromosome"/>
</dbReference>
<evidence type="ECO:0000313" key="4">
    <source>
        <dbReference type="EMBL" id="QEK12756.1"/>
    </source>
</evidence>
<keyword evidence="2" id="KW-0175">Coiled coil</keyword>
<dbReference type="GO" id="GO:0003677">
    <property type="term" value="F:DNA binding"/>
    <property type="evidence" value="ECO:0007669"/>
    <property type="project" value="UniProtKB-KW"/>
</dbReference>
<organism evidence="4 5">
    <name type="scientific">Crassaminicella thermophila</name>
    <dbReference type="NCBI Taxonomy" id="2599308"/>
    <lineage>
        <taxon>Bacteria</taxon>
        <taxon>Bacillati</taxon>
        <taxon>Bacillota</taxon>
        <taxon>Clostridia</taxon>
        <taxon>Eubacteriales</taxon>
        <taxon>Clostridiaceae</taxon>
        <taxon>Crassaminicella</taxon>
    </lineage>
</organism>
<accession>A0A5C0SG86</accession>
<evidence type="ECO:0000256" key="1">
    <source>
        <dbReference type="ARBA" id="ARBA00023125"/>
    </source>
</evidence>
<dbReference type="CDD" id="cd00093">
    <property type="entry name" value="HTH_XRE"/>
    <property type="match status" value="1"/>
</dbReference>
<dbReference type="Pfam" id="PF01381">
    <property type="entry name" value="HTH_3"/>
    <property type="match status" value="1"/>
</dbReference>
<dbReference type="OrthoDB" id="9811208at2"/>
<dbReference type="PROSITE" id="PS50943">
    <property type="entry name" value="HTH_CROC1"/>
    <property type="match status" value="1"/>
</dbReference>
<dbReference type="InterPro" id="IPR010982">
    <property type="entry name" value="Lambda_DNA-bd_dom_sf"/>
</dbReference>
<dbReference type="EMBL" id="CP042243">
    <property type="protein sequence ID" value="QEK12756.1"/>
    <property type="molecule type" value="Genomic_DNA"/>
</dbReference>
<dbReference type="InterPro" id="IPR001387">
    <property type="entry name" value="Cro/C1-type_HTH"/>
</dbReference>
<dbReference type="KEGG" id="crs:FQB35_10675"/>
<dbReference type="SMART" id="SM00530">
    <property type="entry name" value="HTH_XRE"/>
    <property type="match status" value="1"/>
</dbReference>
<evidence type="ECO:0000259" key="3">
    <source>
        <dbReference type="PROSITE" id="PS50943"/>
    </source>
</evidence>
<feature type="coiled-coil region" evidence="2">
    <location>
        <begin position="2"/>
        <end position="29"/>
    </location>
</feature>
<dbReference type="RefSeq" id="WP_148809893.1">
    <property type="nucleotide sequence ID" value="NZ_CP042243.1"/>
</dbReference>
<protein>
    <submittedName>
        <fullName evidence="4">Helix-turn-helix transcriptional regulator</fullName>
    </submittedName>
</protein>
<keyword evidence="5" id="KW-1185">Reference proteome</keyword>
<proteinExistence type="predicted"/>
<evidence type="ECO:0000256" key="2">
    <source>
        <dbReference type="SAM" id="Coils"/>
    </source>
</evidence>
<gene>
    <name evidence="4" type="ORF">FQB35_10675</name>
</gene>
<name>A0A5C0SG86_CRATE</name>
<reference evidence="4 5" key="1">
    <citation type="submission" date="2019-07" db="EMBL/GenBank/DDBJ databases">
        <title>Complete genome of Crassaminicella thermophila SY095.</title>
        <authorList>
            <person name="Li X."/>
        </authorList>
    </citation>
    <scope>NUCLEOTIDE SEQUENCE [LARGE SCALE GENOMIC DNA]</scope>
    <source>
        <strain evidence="4 5">SY095</strain>
    </source>
</reference>
<keyword evidence="1" id="KW-0238">DNA-binding</keyword>
<dbReference type="Gene3D" id="1.10.260.40">
    <property type="entry name" value="lambda repressor-like DNA-binding domains"/>
    <property type="match status" value="1"/>
</dbReference>
<dbReference type="AlphaFoldDB" id="A0A5C0SG86"/>
<dbReference type="PANTHER" id="PTHR46558">
    <property type="entry name" value="TRACRIPTIONAL REGULATORY PROTEIN-RELATED-RELATED"/>
    <property type="match status" value="1"/>
</dbReference>
<dbReference type="SUPFAM" id="SSF47413">
    <property type="entry name" value="lambda repressor-like DNA-binding domains"/>
    <property type="match status" value="1"/>
</dbReference>
<dbReference type="PANTHER" id="PTHR46558:SF11">
    <property type="entry name" value="HTH-TYPE TRANSCRIPTIONAL REGULATOR XRE"/>
    <property type="match status" value="1"/>
</dbReference>